<accession>A0AAD7J6S1</accession>
<evidence type="ECO:0000313" key="1">
    <source>
        <dbReference type="EMBL" id="KAJ7758358.1"/>
    </source>
</evidence>
<keyword evidence="2" id="KW-1185">Reference proteome</keyword>
<reference evidence="1" key="1">
    <citation type="submission" date="2023-03" db="EMBL/GenBank/DDBJ databases">
        <title>Massive genome expansion in bonnet fungi (Mycena s.s.) driven by repeated elements and novel gene families across ecological guilds.</title>
        <authorList>
            <consortium name="Lawrence Berkeley National Laboratory"/>
            <person name="Harder C.B."/>
            <person name="Miyauchi S."/>
            <person name="Viragh M."/>
            <person name="Kuo A."/>
            <person name="Thoen E."/>
            <person name="Andreopoulos B."/>
            <person name="Lu D."/>
            <person name="Skrede I."/>
            <person name="Drula E."/>
            <person name="Henrissat B."/>
            <person name="Morin E."/>
            <person name="Kohler A."/>
            <person name="Barry K."/>
            <person name="LaButti K."/>
            <person name="Morin E."/>
            <person name="Salamov A."/>
            <person name="Lipzen A."/>
            <person name="Mereny Z."/>
            <person name="Hegedus B."/>
            <person name="Baldrian P."/>
            <person name="Stursova M."/>
            <person name="Weitz H."/>
            <person name="Taylor A."/>
            <person name="Grigoriev I.V."/>
            <person name="Nagy L.G."/>
            <person name="Martin F."/>
            <person name="Kauserud H."/>
        </authorList>
    </citation>
    <scope>NUCLEOTIDE SEQUENCE</scope>
    <source>
        <strain evidence="1">CBHHK182m</strain>
    </source>
</reference>
<dbReference type="AlphaFoldDB" id="A0AAD7J6S1"/>
<dbReference type="EMBL" id="JARKIB010000042">
    <property type="protein sequence ID" value="KAJ7758358.1"/>
    <property type="molecule type" value="Genomic_DNA"/>
</dbReference>
<organism evidence="1 2">
    <name type="scientific">Mycena metata</name>
    <dbReference type="NCBI Taxonomy" id="1033252"/>
    <lineage>
        <taxon>Eukaryota</taxon>
        <taxon>Fungi</taxon>
        <taxon>Dikarya</taxon>
        <taxon>Basidiomycota</taxon>
        <taxon>Agaricomycotina</taxon>
        <taxon>Agaricomycetes</taxon>
        <taxon>Agaricomycetidae</taxon>
        <taxon>Agaricales</taxon>
        <taxon>Marasmiineae</taxon>
        <taxon>Mycenaceae</taxon>
        <taxon>Mycena</taxon>
    </lineage>
</organism>
<evidence type="ECO:0000313" key="2">
    <source>
        <dbReference type="Proteomes" id="UP001215598"/>
    </source>
</evidence>
<name>A0AAD7J6S1_9AGAR</name>
<sequence length="312" mass="35423">MELQAANNAPNEPRLPPDLERSVFEAAASSPSGMLNLMLVAWRVKVWIEPLLYRVIFLSTYPSEDHPVLDGLPVFTVDVLRGLIAVRGPAFFQGVVHHLFLDGASDIPDRDVPTILEACRHVTNLHARFGYGPLPSLDEMPRLQRLAIDTRPLFGRKAAVDFSRALFRNLTHLELLGNTYHESSTLEFHNIPHLTHIAFNSSVDTGLQNRLRTDTRLLCIVYLASHEGHVNDKWALLDDSRFVRIVQETNYWLDWVRGARSGKDYWAAADEFIAARRAGKIDQPPYLIIVADFSWRAGRKCAYQLWEGIFAK</sequence>
<dbReference type="Proteomes" id="UP001215598">
    <property type="component" value="Unassembled WGS sequence"/>
</dbReference>
<gene>
    <name evidence="1" type="ORF">B0H16DRAFT_1535925</name>
</gene>
<protein>
    <submittedName>
        <fullName evidence="1">Uncharacterized protein</fullName>
    </submittedName>
</protein>
<proteinExistence type="predicted"/>
<comment type="caution">
    <text evidence="1">The sequence shown here is derived from an EMBL/GenBank/DDBJ whole genome shotgun (WGS) entry which is preliminary data.</text>
</comment>